<gene>
    <name evidence="3" type="ORF">DTL42_24155</name>
</gene>
<dbReference type="Proteomes" id="UP000253562">
    <property type="component" value="Unassembled WGS sequence"/>
</dbReference>
<proteinExistence type="predicted"/>
<dbReference type="AlphaFoldDB" id="A0A368KIU7"/>
<evidence type="ECO:0000313" key="3">
    <source>
        <dbReference type="EMBL" id="RCS40472.1"/>
    </source>
</evidence>
<keyword evidence="2" id="KW-0472">Membrane</keyword>
<sequence length="331" mass="35800">MLLSSCPRCHDSIRIPASAQSHSIVRCPRCCEEFPLNEILDQLPPEAEIVSGPGSQEHTVMPTSLADATEYVLAGEETKPAVPDFRFKETGSLRPDMPPMAKIDSSRPSRKPKRPEPNLGLEFVKVVVGGIVGLGLAVMAIIWTMHRDPLGIAHKLPVQAYMILPEKMRTDEMKKYARGEAPAATPEEDEEEIELTVEKISIEKFPVDEEPADLAPLNEPPVAEPLTFEPPMTELPLAEPALKNPRLETPPVDPRVANEPLQPMAPTAEDQASNPNAPPTLSLAEEVSMATEATNLLGEIGAQIPEPPGAEPTPPTNVGNVDLSPVDDGEN</sequence>
<feature type="region of interest" description="Disordered" evidence="1">
    <location>
        <begin position="86"/>
        <end position="116"/>
    </location>
</feature>
<evidence type="ECO:0000313" key="4">
    <source>
        <dbReference type="Proteomes" id="UP000253562"/>
    </source>
</evidence>
<evidence type="ECO:0000256" key="2">
    <source>
        <dbReference type="SAM" id="Phobius"/>
    </source>
</evidence>
<keyword evidence="2" id="KW-1133">Transmembrane helix</keyword>
<dbReference type="RefSeq" id="WP_114373144.1">
    <property type="nucleotide sequence ID" value="NZ_QPEX01000046.1"/>
</dbReference>
<protein>
    <submittedName>
        <fullName evidence="3">Uncharacterized protein</fullName>
    </submittedName>
</protein>
<feature type="transmembrane region" description="Helical" evidence="2">
    <location>
        <begin position="123"/>
        <end position="145"/>
    </location>
</feature>
<accession>A0A368KIU7</accession>
<dbReference type="OrthoDB" id="273992at2"/>
<reference evidence="3 4" key="1">
    <citation type="submission" date="2018-07" db="EMBL/GenBank/DDBJ databases">
        <title>Comparative genomes isolates from brazilian mangrove.</title>
        <authorList>
            <person name="De Araujo J.E."/>
            <person name="Taketani R.G."/>
            <person name="Silva M.C.P."/>
            <person name="Lourenco M.V."/>
            <person name="Oliveira V.M."/>
            <person name="Andreote F.D."/>
        </authorList>
    </citation>
    <scope>NUCLEOTIDE SEQUENCE [LARGE SCALE GENOMIC DNA]</scope>
    <source>
        <strain evidence="3 4">HEX PRIS-MGV</strain>
    </source>
</reference>
<feature type="region of interest" description="Disordered" evidence="1">
    <location>
        <begin position="205"/>
        <end position="331"/>
    </location>
</feature>
<keyword evidence="2" id="KW-0812">Transmembrane</keyword>
<name>A0A368KIU7_9BACT</name>
<comment type="caution">
    <text evidence="3">The sequence shown here is derived from an EMBL/GenBank/DDBJ whole genome shotgun (WGS) entry which is preliminary data.</text>
</comment>
<organism evidence="3 4">
    <name type="scientific">Bremerella cremea</name>
    <dbReference type="NCBI Taxonomy" id="1031537"/>
    <lineage>
        <taxon>Bacteria</taxon>
        <taxon>Pseudomonadati</taxon>
        <taxon>Planctomycetota</taxon>
        <taxon>Planctomycetia</taxon>
        <taxon>Pirellulales</taxon>
        <taxon>Pirellulaceae</taxon>
        <taxon>Bremerella</taxon>
    </lineage>
</organism>
<feature type="compositionally biased region" description="Pro residues" evidence="1">
    <location>
        <begin position="305"/>
        <end position="315"/>
    </location>
</feature>
<evidence type="ECO:0000256" key="1">
    <source>
        <dbReference type="SAM" id="MobiDB-lite"/>
    </source>
</evidence>
<dbReference type="EMBL" id="QPEX01000046">
    <property type="protein sequence ID" value="RCS40472.1"/>
    <property type="molecule type" value="Genomic_DNA"/>
</dbReference>